<dbReference type="Pfam" id="PF13857">
    <property type="entry name" value="Ank_5"/>
    <property type="match status" value="1"/>
</dbReference>
<dbReference type="OrthoDB" id="19014at2759"/>
<dbReference type="GeneID" id="20217630"/>
<evidence type="ECO:0000256" key="1">
    <source>
        <dbReference type="ARBA" id="ARBA00022737"/>
    </source>
</evidence>
<dbReference type="KEGG" id="hro:HELRODRAFT_95847"/>
<dbReference type="Gene3D" id="1.25.40.20">
    <property type="entry name" value="Ankyrin repeat-containing domain"/>
    <property type="match status" value="2"/>
</dbReference>
<dbReference type="HOGENOM" id="CLU_1665099_0_0_1"/>
<proteinExistence type="predicted"/>
<feature type="repeat" description="ANK" evidence="2">
    <location>
        <begin position="113"/>
        <end position="145"/>
    </location>
</feature>
<dbReference type="STRING" id="6412.T1G983"/>
<reference evidence="4" key="3">
    <citation type="submission" date="2015-06" db="UniProtKB">
        <authorList>
            <consortium name="EnsemblMetazoa"/>
        </authorList>
    </citation>
    <scope>IDENTIFICATION</scope>
</reference>
<dbReference type="PANTHER" id="PTHR24179">
    <property type="entry name" value="PROTEIN PHOSPHATASE 1 REGULATORY SUBUNIT 12"/>
    <property type="match status" value="1"/>
</dbReference>
<feature type="repeat" description="ANK" evidence="2">
    <location>
        <begin position="18"/>
        <end position="50"/>
    </location>
</feature>
<evidence type="ECO:0000313" key="5">
    <source>
        <dbReference type="Proteomes" id="UP000015101"/>
    </source>
</evidence>
<keyword evidence="5" id="KW-1185">Reference proteome</keyword>
<dbReference type="InterPro" id="IPR051226">
    <property type="entry name" value="PP1_Regulatory_Subunit"/>
</dbReference>
<dbReference type="SMART" id="SM00248">
    <property type="entry name" value="ANK"/>
    <property type="match status" value="2"/>
</dbReference>
<dbReference type="InParanoid" id="T1G983"/>
<dbReference type="PANTHER" id="PTHR24179:SF29">
    <property type="entry name" value="LD46604P"/>
    <property type="match status" value="1"/>
</dbReference>
<accession>T1G983</accession>
<dbReference type="eggNOG" id="KOG0505">
    <property type="taxonomic scope" value="Eukaryota"/>
</dbReference>
<dbReference type="EnsemblMetazoa" id="HelroT95847">
    <property type="protein sequence ID" value="HelroP95847"/>
    <property type="gene ID" value="HelroG95847"/>
</dbReference>
<gene>
    <name evidence="4" type="primary">20217630</name>
    <name evidence="3" type="ORF">HELRODRAFT_95847</name>
</gene>
<keyword evidence="2" id="KW-0040">ANK repeat</keyword>
<dbReference type="Pfam" id="PF12796">
    <property type="entry name" value="Ank_2"/>
    <property type="match status" value="1"/>
</dbReference>
<protein>
    <submittedName>
        <fullName evidence="3 4">Uncharacterized protein</fullName>
    </submittedName>
</protein>
<dbReference type="AlphaFoldDB" id="T1G983"/>
<organism evidence="4 5">
    <name type="scientific">Helobdella robusta</name>
    <name type="common">Californian leech</name>
    <dbReference type="NCBI Taxonomy" id="6412"/>
    <lineage>
        <taxon>Eukaryota</taxon>
        <taxon>Metazoa</taxon>
        <taxon>Spiralia</taxon>
        <taxon>Lophotrochozoa</taxon>
        <taxon>Annelida</taxon>
        <taxon>Clitellata</taxon>
        <taxon>Hirudinea</taxon>
        <taxon>Rhynchobdellida</taxon>
        <taxon>Glossiphoniidae</taxon>
        <taxon>Helobdella</taxon>
    </lineage>
</organism>
<dbReference type="InterPro" id="IPR002110">
    <property type="entry name" value="Ankyrin_rpt"/>
</dbReference>
<dbReference type="SUPFAM" id="SSF48403">
    <property type="entry name" value="Ankyrin repeat"/>
    <property type="match status" value="1"/>
</dbReference>
<reference evidence="3 5" key="2">
    <citation type="journal article" date="2013" name="Nature">
        <title>Insights into bilaterian evolution from three spiralian genomes.</title>
        <authorList>
            <person name="Simakov O."/>
            <person name="Marletaz F."/>
            <person name="Cho S.J."/>
            <person name="Edsinger-Gonzales E."/>
            <person name="Havlak P."/>
            <person name="Hellsten U."/>
            <person name="Kuo D.H."/>
            <person name="Larsson T."/>
            <person name="Lv J."/>
            <person name="Arendt D."/>
            <person name="Savage R."/>
            <person name="Osoegawa K."/>
            <person name="de Jong P."/>
            <person name="Grimwood J."/>
            <person name="Chapman J.A."/>
            <person name="Shapiro H."/>
            <person name="Aerts A."/>
            <person name="Otillar R.P."/>
            <person name="Terry A.Y."/>
            <person name="Boore J.L."/>
            <person name="Grigoriev I.V."/>
            <person name="Lindberg D.R."/>
            <person name="Seaver E.C."/>
            <person name="Weisblat D.A."/>
            <person name="Putnam N.H."/>
            <person name="Rokhsar D.S."/>
        </authorList>
    </citation>
    <scope>NUCLEOTIDE SEQUENCE</scope>
</reference>
<keyword evidence="1" id="KW-0677">Repeat</keyword>
<dbReference type="EMBL" id="AMQM01001719">
    <property type="status" value="NOT_ANNOTATED_CDS"/>
    <property type="molecule type" value="Genomic_DNA"/>
</dbReference>
<evidence type="ECO:0000256" key="2">
    <source>
        <dbReference type="PROSITE-ProRule" id="PRU00023"/>
    </source>
</evidence>
<dbReference type="CTD" id="20217630"/>
<dbReference type="PROSITE" id="PS50088">
    <property type="entry name" value="ANK_REPEAT"/>
    <property type="match status" value="2"/>
</dbReference>
<name>T1G983_HELRO</name>
<dbReference type="Proteomes" id="UP000015101">
    <property type="component" value="Unassembled WGS sequence"/>
</dbReference>
<evidence type="ECO:0000313" key="3">
    <source>
        <dbReference type="EMBL" id="ESN94703.1"/>
    </source>
</evidence>
<dbReference type="InterPro" id="IPR036770">
    <property type="entry name" value="Ankyrin_rpt-contain_sf"/>
</dbReference>
<reference evidence="5" key="1">
    <citation type="submission" date="2012-12" db="EMBL/GenBank/DDBJ databases">
        <authorList>
            <person name="Hellsten U."/>
            <person name="Grimwood J."/>
            <person name="Chapman J.A."/>
            <person name="Shapiro H."/>
            <person name="Aerts A."/>
            <person name="Otillar R.P."/>
            <person name="Terry A.Y."/>
            <person name="Boore J.L."/>
            <person name="Simakov O."/>
            <person name="Marletaz F."/>
            <person name="Cho S.-J."/>
            <person name="Edsinger-Gonzales E."/>
            <person name="Havlak P."/>
            <person name="Kuo D.-H."/>
            <person name="Larsson T."/>
            <person name="Lv J."/>
            <person name="Arendt D."/>
            <person name="Savage R."/>
            <person name="Osoegawa K."/>
            <person name="de Jong P."/>
            <person name="Lindberg D.R."/>
            <person name="Seaver E.C."/>
            <person name="Weisblat D.A."/>
            <person name="Putnam N.H."/>
            <person name="Grigoriev I.V."/>
            <person name="Rokhsar D.S."/>
        </authorList>
    </citation>
    <scope>NUCLEOTIDE SEQUENCE</scope>
</reference>
<dbReference type="EMBL" id="KB097571">
    <property type="protein sequence ID" value="ESN94703.1"/>
    <property type="molecule type" value="Genomic_DNA"/>
</dbReference>
<dbReference type="PROSITE" id="PS50297">
    <property type="entry name" value="ANK_REP_REGION"/>
    <property type="match status" value="1"/>
</dbReference>
<dbReference type="OMA" id="NCKGNNG"/>
<sequence length="159" mass="17473">MMKLFIRYGAEVNSRDCDLWTPLHLAATCGNITLCQCLCEKNADLLALNTDGNMPYDLCEDMATLDFIESEMAKRGITQELIDETRLAAESQMLNDVIKFASQGGDLNCKGNNGESLLHIAACSGYGRVIDFLLSKKVPVNATDDEGWQALHLATCYGQ</sequence>
<dbReference type="RefSeq" id="XP_009027736.1">
    <property type="nucleotide sequence ID" value="XM_009029488.1"/>
</dbReference>
<evidence type="ECO:0000313" key="4">
    <source>
        <dbReference type="EnsemblMetazoa" id="HelroP95847"/>
    </source>
</evidence>